<evidence type="ECO:0000259" key="1">
    <source>
        <dbReference type="Pfam" id="PF00582"/>
    </source>
</evidence>
<accession>A0ABW5DVB2</accession>
<name>A0ABW5DVB2_9PROT</name>
<sequence>MRTILAILWSEPTAPMVLDLATRVAKTFNSHVTGLAVRPTFESFIPSGDFGLALSQDYIERIQAEAATRVGRLREMFLAHAGRSGLDHGWIEGEGSSASTIANVGRLYDVAILARPDIGGSAEPEIMLEAALFETGRPILVAPPTLPPETGRRIMIAWNGSSETARTMSDSLPLLKAAEEVHVVSVDSGMVPGPGSADVARYLERHDIRATHAHVAAGDRGSGGAMLDEAKRLNCDLMIKGAYTQSRLKQMIFGGATQHILNNAEIPVFFAH</sequence>
<dbReference type="CDD" id="cd00293">
    <property type="entry name" value="USP-like"/>
    <property type="match status" value="1"/>
</dbReference>
<proteinExistence type="predicted"/>
<dbReference type="EMBL" id="JBHUIP010000013">
    <property type="protein sequence ID" value="MFD2264401.1"/>
    <property type="molecule type" value="Genomic_DNA"/>
</dbReference>
<keyword evidence="3" id="KW-1185">Reference proteome</keyword>
<dbReference type="InterPro" id="IPR006016">
    <property type="entry name" value="UspA"/>
</dbReference>
<organism evidence="2 3">
    <name type="scientific">Lacibacterium aquatile</name>
    <dbReference type="NCBI Taxonomy" id="1168082"/>
    <lineage>
        <taxon>Bacteria</taxon>
        <taxon>Pseudomonadati</taxon>
        <taxon>Pseudomonadota</taxon>
        <taxon>Alphaproteobacteria</taxon>
        <taxon>Rhodospirillales</taxon>
        <taxon>Rhodospirillaceae</taxon>
    </lineage>
</organism>
<reference evidence="3" key="1">
    <citation type="journal article" date="2019" name="Int. J. Syst. Evol. Microbiol.">
        <title>The Global Catalogue of Microorganisms (GCM) 10K type strain sequencing project: providing services to taxonomists for standard genome sequencing and annotation.</title>
        <authorList>
            <consortium name="The Broad Institute Genomics Platform"/>
            <consortium name="The Broad Institute Genome Sequencing Center for Infectious Disease"/>
            <person name="Wu L."/>
            <person name="Ma J."/>
        </authorList>
    </citation>
    <scope>NUCLEOTIDE SEQUENCE [LARGE SCALE GENOMIC DNA]</scope>
    <source>
        <strain evidence="3">CGMCC 1.19062</strain>
    </source>
</reference>
<comment type="caution">
    <text evidence="2">The sequence shown here is derived from an EMBL/GenBank/DDBJ whole genome shotgun (WGS) entry which is preliminary data.</text>
</comment>
<dbReference type="Proteomes" id="UP001597295">
    <property type="component" value="Unassembled WGS sequence"/>
</dbReference>
<dbReference type="Pfam" id="PF00582">
    <property type="entry name" value="Usp"/>
    <property type="match status" value="1"/>
</dbReference>
<dbReference type="Gene3D" id="3.40.50.12370">
    <property type="match status" value="1"/>
</dbReference>
<dbReference type="SUPFAM" id="SSF52402">
    <property type="entry name" value="Adenine nucleotide alpha hydrolases-like"/>
    <property type="match status" value="2"/>
</dbReference>
<evidence type="ECO:0000313" key="2">
    <source>
        <dbReference type="EMBL" id="MFD2264401.1"/>
    </source>
</evidence>
<evidence type="ECO:0000313" key="3">
    <source>
        <dbReference type="Proteomes" id="UP001597295"/>
    </source>
</evidence>
<feature type="domain" description="UspA" evidence="1">
    <location>
        <begin position="185"/>
        <end position="269"/>
    </location>
</feature>
<dbReference type="RefSeq" id="WP_379877483.1">
    <property type="nucleotide sequence ID" value="NZ_JBHUIP010000013.1"/>
</dbReference>
<gene>
    <name evidence="2" type="ORF">ACFSM5_15970</name>
</gene>
<protein>
    <submittedName>
        <fullName evidence="2">Universal stress protein</fullName>
    </submittedName>
</protein>